<accession>A0A9E7C2D8</accession>
<feature type="transmembrane region" description="Helical" evidence="6">
    <location>
        <begin position="314"/>
        <end position="335"/>
    </location>
</feature>
<dbReference type="InterPro" id="IPR022791">
    <property type="entry name" value="L-PG_synthase/AglD"/>
</dbReference>
<feature type="transmembrane region" description="Helical" evidence="6">
    <location>
        <begin position="282"/>
        <end position="302"/>
    </location>
</feature>
<dbReference type="Proteomes" id="UP001162834">
    <property type="component" value="Chromosome"/>
</dbReference>
<dbReference type="PANTHER" id="PTHR39087:SF2">
    <property type="entry name" value="UPF0104 MEMBRANE PROTEIN MJ1595"/>
    <property type="match status" value="1"/>
</dbReference>
<protein>
    <recommendedName>
        <fullName evidence="9">Flippase-like domain-containing protein</fullName>
    </recommendedName>
</protein>
<keyword evidence="3 6" id="KW-0812">Transmembrane</keyword>
<keyword evidence="8" id="KW-1185">Reference proteome</keyword>
<evidence type="ECO:0008006" key="9">
    <source>
        <dbReference type="Google" id="ProtNLM"/>
    </source>
</evidence>
<dbReference type="NCBIfam" id="TIGR00374">
    <property type="entry name" value="flippase-like domain"/>
    <property type="match status" value="1"/>
</dbReference>
<organism evidence="7 8">
    <name type="scientific">Capillimicrobium parvum</name>
    <dbReference type="NCBI Taxonomy" id="2884022"/>
    <lineage>
        <taxon>Bacteria</taxon>
        <taxon>Bacillati</taxon>
        <taxon>Actinomycetota</taxon>
        <taxon>Thermoleophilia</taxon>
        <taxon>Solirubrobacterales</taxon>
        <taxon>Capillimicrobiaceae</taxon>
        <taxon>Capillimicrobium</taxon>
    </lineage>
</organism>
<dbReference type="EMBL" id="CP087164">
    <property type="protein sequence ID" value="UGS37348.1"/>
    <property type="molecule type" value="Genomic_DNA"/>
</dbReference>
<dbReference type="GO" id="GO:0005886">
    <property type="term" value="C:plasma membrane"/>
    <property type="evidence" value="ECO:0007669"/>
    <property type="project" value="UniProtKB-SubCell"/>
</dbReference>
<dbReference type="KEGG" id="sbae:DSM104329_03763"/>
<evidence type="ECO:0000256" key="6">
    <source>
        <dbReference type="SAM" id="Phobius"/>
    </source>
</evidence>
<feature type="transmembrane region" description="Helical" evidence="6">
    <location>
        <begin position="106"/>
        <end position="127"/>
    </location>
</feature>
<dbReference type="PANTHER" id="PTHR39087">
    <property type="entry name" value="UPF0104 MEMBRANE PROTEIN MJ1595"/>
    <property type="match status" value="1"/>
</dbReference>
<evidence type="ECO:0000256" key="2">
    <source>
        <dbReference type="ARBA" id="ARBA00022475"/>
    </source>
</evidence>
<keyword evidence="2" id="KW-1003">Cell membrane</keyword>
<dbReference type="RefSeq" id="WP_259311404.1">
    <property type="nucleotide sequence ID" value="NZ_CP087164.1"/>
</dbReference>
<gene>
    <name evidence="7" type="ORF">DSM104329_03763</name>
</gene>
<feature type="transmembrane region" description="Helical" evidence="6">
    <location>
        <begin position="32"/>
        <end position="53"/>
    </location>
</feature>
<proteinExistence type="predicted"/>
<evidence type="ECO:0000256" key="1">
    <source>
        <dbReference type="ARBA" id="ARBA00004651"/>
    </source>
</evidence>
<dbReference type="Pfam" id="PF03706">
    <property type="entry name" value="LPG_synthase_TM"/>
    <property type="match status" value="1"/>
</dbReference>
<evidence type="ECO:0000256" key="4">
    <source>
        <dbReference type="ARBA" id="ARBA00022989"/>
    </source>
</evidence>
<keyword evidence="5 6" id="KW-0472">Membrane</keyword>
<name>A0A9E7C2D8_9ACTN</name>
<feature type="transmembrane region" description="Helical" evidence="6">
    <location>
        <begin position="65"/>
        <end position="85"/>
    </location>
</feature>
<dbReference type="AlphaFoldDB" id="A0A9E7C2D8"/>
<feature type="transmembrane region" description="Helical" evidence="6">
    <location>
        <begin position="251"/>
        <end position="275"/>
    </location>
</feature>
<reference evidence="7" key="1">
    <citation type="journal article" date="2022" name="Int. J. Syst. Evol. Microbiol.">
        <title>Pseudomonas aegrilactucae sp. nov. and Pseudomonas morbosilactucae sp. nov., pathogens causing bacterial rot of lettuce in Japan.</title>
        <authorList>
            <person name="Sawada H."/>
            <person name="Fujikawa T."/>
            <person name="Satou M."/>
        </authorList>
    </citation>
    <scope>NUCLEOTIDE SEQUENCE</scope>
    <source>
        <strain evidence="7">0166_1</strain>
    </source>
</reference>
<evidence type="ECO:0000313" key="7">
    <source>
        <dbReference type="EMBL" id="UGS37348.1"/>
    </source>
</evidence>
<comment type="subcellular location">
    <subcellularLocation>
        <location evidence="1">Cell membrane</location>
        <topology evidence="1">Multi-pass membrane protein</topology>
    </subcellularLocation>
</comment>
<feature type="transmembrane region" description="Helical" evidence="6">
    <location>
        <begin position="174"/>
        <end position="195"/>
    </location>
</feature>
<keyword evidence="4 6" id="KW-1133">Transmembrane helix</keyword>
<evidence type="ECO:0000256" key="5">
    <source>
        <dbReference type="ARBA" id="ARBA00023136"/>
    </source>
</evidence>
<sequence length="356" mass="37019">MVTRTIGGDPTSSRVRQDLPPEAQPRRLLRRALLTVLLLAALVAVVVFAPGLGEVRERLDHADPAWLVVGVVLEALSCCSYVVMFRPVFCAAMSWRTSWEISWVELGMGSIVPASGAGGLALGAWILHRGGMPGDQIARRSVAFFLLKSGVNFVAVAVIGALLAVGIVGPAQPLWLTALPAVLAIGVIAAVVVLARLDEPAPAPGAGRVRRAWVVTGRVLAGGLTEASRLVRERDLGVLLGSLGYWLFDNAVLWATFHAVGASPPVTVILMGYLIGQLGGALPIPGGVGGIDLGLVGMLVVYGAPASAAVAAVLAYRVILFWLPLLGGAVALWSLRRALIRSQRADICPPAVGSGA</sequence>
<evidence type="ECO:0000313" key="8">
    <source>
        <dbReference type="Proteomes" id="UP001162834"/>
    </source>
</evidence>
<evidence type="ECO:0000256" key="3">
    <source>
        <dbReference type="ARBA" id="ARBA00022692"/>
    </source>
</evidence>
<feature type="transmembrane region" description="Helical" evidence="6">
    <location>
        <begin position="142"/>
        <end position="167"/>
    </location>
</feature>